<comment type="function">
    <text evidence="8">Involved in phosphonate degradation.</text>
</comment>
<evidence type="ECO:0000256" key="4">
    <source>
        <dbReference type="ARBA" id="ARBA00022801"/>
    </source>
</evidence>
<accession>A0A7V8V5G8</accession>
<sequence length="271" mass="29720">MIAPYSNIQLVVFDWAGTTIDFGSCAPATAFAKVFAAHGVQVSDEEARQPMGLNKIEHLIAMLSTEEISKRWHDSKGTPWTDTDVSQMYDQFVPYQLEAIEQNGQLVPQLREVIHSLRANNIKVGSTTGYFQAAANLVYRVANDQGFTPDANVCADNVPKGRPAPWMLFQAMQALNVFPPKTVVAIGDTVADIEAGRNAGCWTVGICDSSSITGLSFDDYCQLDPQTKTERLKNTASVFQNAGSHFAIPSIEELPRVILQINQRLAEGDRP</sequence>
<protein>
    <recommendedName>
        <fullName evidence="9">phosphonoacetaldehyde hydrolase</fullName>
        <ecNumber evidence="9">3.11.1.1</ecNumber>
    </recommendedName>
</protein>
<comment type="catalytic activity">
    <reaction evidence="7">
        <text>phosphonoacetaldehyde + H2O = acetaldehyde + phosphate + H(+)</text>
        <dbReference type="Rhea" id="RHEA:18905"/>
        <dbReference type="ChEBI" id="CHEBI:15343"/>
        <dbReference type="ChEBI" id="CHEBI:15377"/>
        <dbReference type="ChEBI" id="CHEBI:15378"/>
        <dbReference type="ChEBI" id="CHEBI:43474"/>
        <dbReference type="ChEBI" id="CHEBI:58383"/>
        <dbReference type="EC" id="3.11.1.1"/>
    </reaction>
</comment>
<keyword evidence="6" id="KW-0704">Schiff base</keyword>
<comment type="caution">
    <text evidence="10">The sequence shown here is derived from an EMBL/GenBank/DDBJ whole genome shotgun (WGS) entry which is preliminary data.</text>
</comment>
<dbReference type="SFLD" id="SFLDG01135">
    <property type="entry name" value="C1.5.6:_HAD__Beta-PGM__Phospha"/>
    <property type="match status" value="1"/>
</dbReference>
<dbReference type="EC" id="3.11.1.1" evidence="9"/>
<dbReference type="Pfam" id="PF00702">
    <property type="entry name" value="Hydrolase"/>
    <property type="match status" value="1"/>
</dbReference>
<dbReference type="NCBIfam" id="TIGR01549">
    <property type="entry name" value="HAD-SF-IA-v1"/>
    <property type="match status" value="1"/>
</dbReference>
<evidence type="ECO:0000256" key="3">
    <source>
        <dbReference type="ARBA" id="ARBA00022723"/>
    </source>
</evidence>
<dbReference type="EMBL" id="JABRWO010000006">
    <property type="protein sequence ID" value="MBA2115270.1"/>
    <property type="molecule type" value="Genomic_DNA"/>
</dbReference>
<dbReference type="SFLD" id="SFLDS00003">
    <property type="entry name" value="Haloacid_Dehalogenase"/>
    <property type="match status" value="1"/>
</dbReference>
<proteinExistence type="inferred from homology"/>
<evidence type="ECO:0000313" key="11">
    <source>
        <dbReference type="Proteomes" id="UP000551616"/>
    </source>
</evidence>
<dbReference type="PANTHER" id="PTHR43434:SF19">
    <property type="entry name" value="PHOSPHONOACETALDEHYDE HYDROLASE"/>
    <property type="match status" value="1"/>
</dbReference>
<dbReference type="RefSeq" id="WP_207396709.1">
    <property type="nucleotide sequence ID" value="NZ_JABRWO010000006.1"/>
</dbReference>
<dbReference type="NCBIfam" id="TIGR01509">
    <property type="entry name" value="HAD-SF-IA-v3"/>
    <property type="match status" value="1"/>
</dbReference>
<dbReference type="InterPro" id="IPR023198">
    <property type="entry name" value="PGP-like_dom2"/>
</dbReference>
<dbReference type="InterPro" id="IPR023214">
    <property type="entry name" value="HAD_sf"/>
</dbReference>
<keyword evidence="5" id="KW-0460">Magnesium</keyword>
<evidence type="ECO:0000256" key="1">
    <source>
        <dbReference type="ARBA" id="ARBA00001946"/>
    </source>
</evidence>
<dbReference type="InterPro" id="IPR006439">
    <property type="entry name" value="HAD-SF_hydro_IA"/>
</dbReference>
<evidence type="ECO:0000256" key="5">
    <source>
        <dbReference type="ARBA" id="ARBA00022842"/>
    </source>
</evidence>
<dbReference type="InterPro" id="IPR006323">
    <property type="entry name" value="Phosphonoacetald_hydro"/>
</dbReference>
<evidence type="ECO:0000313" key="10">
    <source>
        <dbReference type="EMBL" id="MBA2115270.1"/>
    </source>
</evidence>
<name>A0A7V8V5G8_9BACT</name>
<dbReference type="InterPro" id="IPR050155">
    <property type="entry name" value="HAD-like_hydrolase_sf"/>
</dbReference>
<organism evidence="10 11">
    <name type="scientific">Bremerella alba</name>
    <dbReference type="NCBI Taxonomy" id="980252"/>
    <lineage>
        <taxon>Bacteria</taxon>
        <taxon>Pseudomonadati</taxon>
        <taxon>Planctomycetota</taxon>
        <taxon>Planctomycetia</taxon>
        <taxon>Pirellulales</taxon>
        <taxon>Pirellulaceae</taxon>
        <taxon>Bremerella</taxon>
    </lineage>
</organism>
<dbReference type="Gene3D" id="1.10.150.240">
    <property type="entry name" value="Putative phosphatase, domain 2"/>
    <property type="match status" value="1"/>
</dbReference>
<dbReference type="SUPFAM" id="SSF56784">
    <property type="entry name" value="HAD-like"/>
    <property type="match status" value="1"/>
</dbReference>
<gene>
    <name evidence="10" type="primary">phnX_2</name>
    <name evidence="10" type="ORF">HOV93_24430</name>
</gene>
<reference evidence="10 11" key="1">
    <citation type="submission" date="2020-05" db="EMBL/GenBank/DDBJ databases">
        <title>Bremerella alba sp. nov., a novel planctomycete isolated from the surface of the macroalga Fucus spiralis.</title>
        <authorList>
            <person name="Godinho O."/>
            <person name="Botelho R."/>
            <person name="Albuquerque L."/>
            <person name="Wiegand S."/>
            <person name="Da Costa M.S."/>
            <person name="Lobo-Da-Cunha A."/>
            <person name="Jogler C."/>
            <person name="Lage O.M."/>
        </authorList>
    </citation>
    <scope>NUCLEOTIDE SEQUENCE [LARGE SCALE GENOMIC DNA]</scope>
    <source>
        <strain evidence="10 11">FF15</strain>
    </source>
</reference>
<evidence type="ECO:0000256" key="9">
    <source>
        <dbReference type="ARBA" id="ARBA00066472"/>
    </source>
</evidence>
<dbReference type="Proteomes" id="UP000551616">
    <property type="component" value="Unassembled WGS sequence"/>
</dbReference>
<keyword evidence="11" id="KW-1185">Reference proteome</keyword>
<dbReference type="GO" id="GO:0006281">
    <property type="term" value="P:DNA repair"/>
    <property type="evidence" value="ECO:0007669"/>
    <property type="project" value="TreeGrafter"/>
</dbReference>
<dbReference type="Gene3D" id="3.40.50.1000">
    <property type="entry name" value="HAD superfamily/HAD-like"/>
    <property type="match status" value="1"/>
</dbReference>
<dbReference type="GO" id="GO:0019700">
    <property type="term" value="P:organic phosphonate catabolic process"/>
    <property type="evidence" value="ECO:0007669"/>
    <property type="project" value="InterPro"/>
</dbReference>
<evidence type="ECO:0000256" key="6">
    <source>
        <dbReference type="ARBA" id="ARBA00023270"/>
    </source>
</evidence>
<comment type="subunit">
    <text evidence="2">Homodimer.</text>
</comment>
<dbReference type="GO" id="GO:0046872">
    <property type="term" value="F:metal ion binding"/>
    <property type="evidence" value="ECO:0007669"/>
    <property type="project" value="UniProtKB-KW"/>
</dbReference>
<dbReference type="InterPro" id="IPR036412">
    <property type="entry name" value="HAD-like_sf"/>
</dbReference>
<dbReference type="HAMAP" id="MF_01375">
    <property type="entry name" value="PhnX"/>
    <property type="match status" value="1"/>
</dbReference>
<keyword evidence="4 10" id="KW-0378">Hydrolase</keyword>
<dbReference type="AlphaFoldDB" id="A0A7V8V5G8"/>
<dbReference type="FunFam" id="1.10.150.240:FF:000006">
    <property type="entry name" value="Phosphonoacetaldehyde hydrolase"/>
    <property type="match status" value="1"/>
</dbReference>
<dbReference type="GO" id="GO:0005829">
    <property type="term" value="C:cytosol"/>
    <property type="evidence" value="ECO:0007669"/>
    <property type="project" value="TreeGrafter"/>
</dbReference>
<dbReference type="NCBIfam" id="TIGR01422">
    <property type="entry name" value="phosphonatase"/>
    <property type="match status" value="1"/>
</dbReference>
<dbReference type="GO" id="GO:0008967">
    <property type="term" value="F:phosphoglycolate phosphatase activity"/>
    <property type="evidence" value="ECO:0007669"/>
    <property type="project" value="TreeGrafter"/>
</dbReference>
<comment type="cofactor">
    <cofactor evidence="1">
        <name>Mg(2+)</name>
        <dbReference type="ChEBI" id="CHEBI:18420"/>
    </cofactor>
</comment>
<dbReference type="SFLD" id="SFLDG01129">
    <property type="entry name" value="C1.5:_HAD__Beta-PGM__Phosphata"/>
    <property type="match status" value="1"/>
</dbReference>
<evidence type="ECO:0000256" key="2">
    <source>
        <dbReference type="ARBA" id="ARBA00011738"/>
    </source>
</evidence>
<dbReference type="GO" id="GO:0050194">
    <property type="term" value="F:phosphonoacetaldehyde hydrolase activity"/>
    <property type="evidence" value="ECO:0007669"/>
    <property type="project" value="UniProtKB-EC"/>
</dbReference>
<evidence type="ECO:0000256" key="8">
    <source>
        <dbReference type="ARBA" id="ARBA00056573"/>
    </source>
</evidence>
<evidence type="ECO:0000256" key="7">
    <source>
        <dbReference type="ARBA" id="ARBA00052005"/>
    </source>
</evidence>
<dbReference type="PANTHER" id="PTHR43434">
    <property type="entry name" value="PHOSPHOGLYCOLATE PHOSPHATASE"/>
    <property type="match status" value="1"/>
</dbReference>
<keyword evidence="3" id="KW-0479">Metal-binding</keyword>